<proteinExistence type="predicted"/>
<dbReference type="Proteomes" id="UP000287171">
    <property type="component" value="Unassembled WGS sequence"/>
</dbReference>
<dbReference type="EMBL" id="BIFT01000003">
    <property type="protein sequence ID" value="GCE32141.1"/>
    <property type="molecule type" value="Genomic_DNA"/>
</dbReference>
<comment type="caution">
    <text evidence="1">The sequence shown here is derived from an EMBL/GenBank/DDBJ whole genome shotgun (WGS) entry which is preliminary data.</text>
</comment>
<reference evidence="2" key="1">
    <citation type="submission" date="2018-12" db="EMBL/GenBank/DDBJ databases">
        <title>Tengunoibacter tsumagoiensis gen. nov., sp. nov., Dictyobacter kobayashii sp. nov., D. alpinus sp. nov., and D. joshuensis sp. nov. and description of Dictyobacteraceae fam. nov. within the order Ktedonobacterales isolated from Tengu-no-mugimeshi.</title>
        <authorList>
            <person name="Wang C.M."/>
            <person name="Zheng Y."/>
            <person name="Sakai Y."/>
            <person name="Toyoda A."/>
            <person name="Minakuchi Y."/>
            <person name="Abe K."/>
            <person name="Yokota A."/>
            <person name="Yabe S."/>
        </authorList>
    </citation>
    <scope>NUCLEOTIDE SEQUENCE [LARGE SCALE GENOMIC DNA]</scope>
    <source>
        <strain evidence="2">Uno16</strain>
    </source>
</reference>
<protein>
    <submittedName>
        <fullName evidence="1">Uncharacterized protein</fullName>
    </submittedName>
</protein>
<evidence type="ECO:0000313" key="2">
    <source>
        <dbReference type="Proteomes" id="UP000287171"/>
    </source>
</evidence>
<dbReference type="OrthoDB" id="5180907at2"/>
<keyword evidence="2" id="KW-1185">Reference proteome</keyword>
<accession>A0A402BLB9</accession>
<name>A0A402BLB9_9CHLR</name>
<dbReference type="Pfam" id="PF19758">
    <property type="entry name" value="DUF6245"/>
    <property type="match status" value="1"/>
</dbReference>
<gene>
    <name evidence="1" type="ORF">KDA_76250</name>
</gene>
<organism evidence="1 2">
    <name type="scientific">Dictyobacter alpinus</name>
    <dbReference type="NCBI Taxonomy" id="2014873"/>
    <lineage>
        <taxon>Bacteria</taxon>
        <taxon>Bacillati</taxon>
        <taxon>Chloroflexota</taxon>
        <taxon>Ktedonobacteria</taxon>
        <taxon>Ktedonobacterales</taxon>
        <taxon>Dictyobacteraceae</taxon>
        <taxon>Dictyobacter</taxon>
    </lineage>
</organism>
<dbReference type="RefSeq" id="WP_126632138.1">
    <property type="nucleotide sequence ID" value="NZ_BIFT01000003.1"/>
</dbReference>
<dbReference type="AlphaFoldDB" id="A0A402BLB9"/>
<dbReference type="InterPro" id="IPR046212">
    <property type="entry name" value="DUF6245"/>
</dbReference>
<sequence length="192" mass="20522">MKKNMNRRDDKPSTVKQLTAAMIALGKYTGENSDAERTAEAKRLGGMEAYRLLLANALLGIVETDAMFADSADVSAEQMQAAHWQALKAAGAEEDPGKLLHFLRWRTLRVEGPLREIAQNTEAGPLPLAAAHAAEGLQLLLGICAAGQNLEVASPAEMTTNLKGAREALTNAAANIDVMLNLLAQAEDLFSL</sequence>
<evidence type="ECO:0000313" key="1">
    <source>
        <dbReference type="EMBL" id="GCE32141.1"/>
    </source>
</evidence>